<dbReference type="EMBL" id="SLWM01000007">
    <property type="protein sequence ID" value="TCO21822.1"/>
    <property type="molecule type" value="Genomic_DNA"/>
</dbReference>
<feature type="transmembrane region" description="Helical" evidence="9">
    <location>
        <begin position="226"/>
        <end position="249"/>
    </location>
</feature>
<feature type="transmembrane region" description="Helical" evidence="9">
    <location>
        <begin position="261"/>
        <end position="282"/>
    </location>
</feature>
<feature type="transmembrane region" description="Helical" evidence="9">
    <location>
        <begin position="20"/>
        <end position="37"/>
    </location>
</feature>
<feature type="transmembrane region" description="Helical" evidence="9">
    <location>
        <begin position="77"/>
        <end position="103"/>
    </location>
</feature>
<gene>
    <name evidence="10" type="ORF">EV644_107144</name>
</gene>
<keyword evidence="6" id="KW-0769">Symport</keyword>
<evidence type="ECO:0000256" key="7">
    <source>
        <dbReference type="ARBA" id="ARBA00022989"/>
    </source>
</evidence>
<keyword evidence="11" id="KW-1185">Reference proteome</keyword>
<name>A0ABY2BLC7_9ACTN</name>
<dbReference type="Proteomes" id="UP000295818">
    <property type="component" value="Unassembled WGS sequence"/>
</dbReference>
<evidence type="ECO:0000256" key="1">
    <source>
        <dbReference type="ARBA" id="ARBA00006430"/>
    </source>
</evidence>
<keyword evidence="4" id="KW-0762">Sugar transport</keyword>
<feature type="transmembrane region" description="Helical" evidence="9">
    <location>
        <begin position="170"/>
        <end position="189"/>
    </location>
</feature>
<evidence type="ECO:0000256" key="2">
    <source>
        <dbReference type="ARBA" id="ARBA00022448"/>
    </source>
</evidence>
<feature type="transmembrane region" description="Helical" evidence="9">
    <location>
        <begin position="145"/>
        <end position="164"/>
    </location>
</feature>
<keyword evidence="5 9" id="KW-0812">Transmembrane</keyword>
<evidence type="ECO:0000313" key="10">
    <source>
        <dbReference type="EMBL" id="TCO21822.1"/>
    </source>
</evidence>
<dbReference type="InterPro" id="IPR004684">
    <property type="entry name" value="2keto-3dGluconate_permease"/>
</dbReference>
<feature type="transmembrane region" description="Helical" evidence="9">
    <location>
        <begin position="109"/>
        <end position="133"/>
    </location>
</feature>
<evidence type="ECO:0000256" key="3">
    <source>
        <dbReference type="ARBA" id="ARBA00022475"/>
    </source>
</evidence>
<keyword evidence="2" id="KW-0813">Transport</keyword>
<evidence type="ECO:0000256" key="9">
    <source>
        <dbReference type="SAM" id="Phobius"/>
    </source>
</evidence>
<proteinExistence type="inferred from homology"/>
<comment type="caution">
    <text evidence="10">The sequence shown here is derived from an EMBL/GenBank/DDBJ whole genome shotgun (WGS) entry which is preliminary data.</text>
</comment>
<evidence type="ECO:0000313" key="11">
    <source>
        <dbReference type="Proteomes" id="UP000295818"/>
    </source>
</evidence>
<organism evidence="10 11">
    <name type="scientific">Kribbella orskensis</name>
    <dbReference type="NCBI Taxonomy" id="2512216"/>
    <lineage>
        <taxon>Bacteria</taxon>
        <taxon>Bacillati</taxon>
        <taxon>Actinomycetota</taxon>
        <taxon>Actinomycetes</taxon>
        <taxon>Propionibacteriales</taxon>
        <taxon>Kribbellaceae</taxon>
        <taxon>Kribbella</taxon>
    </lineage>
</organism>
<dbReference type="Pfam" id="PF03812">
    <property type="entry name" value="KdgT"/>
    <property type="match status" value="1"/>
</dbReference>
<accession>A0ABY2BLC7</accession>
<evidence type="ECO:0000256" key="8">
    <source>
        <dbReference type="ARBA" id="ARBA00023136"/>
    </source>
</evidence>
<evidence type="ECO:0000256" key="4">
    <source>
        <dbReference type="ARBA" id="ARBA00022597"/>
    </source>
</evidence>
<keyword evidence="3" id="KW-1003">Cell membrane</keyword>
<feature type="transmembrane region" description="Helical" evidence="9">
    <location>
        <begin position="294"/>
        <end position="316"/>
    </location>
</feature>
<evidence type="ECO:0000256" key="6">
    <source>
        <dbReference type="ARBA" id="ARBA00022847"/>
    </source>
</evidence>
<feature type="transmembrane region" description="Helical" evidence="9">
    <location>
        <begin position="43"/>
        <end position="65"/>
    </location>
</feature>
<keyword evidence="7 9" id="KW-1133">Transmembrane helix</keyword>
<keyword evidence="8 9" id="KW-0472">Membrane</keyword>
<sequence length="336" mass="34421">MNGTRKTRFPMFATMQRIPGGLMLIPLILGSLIGTFAPGTLEIGSFTTALFSDGALPLIALLIFATGTQVDIRSGAAGVAGHTVVVLVFKTLIPAGLVVLLGTQVGIDGFWGISILALITCFANSNGGLWLAFAGQYGDERDRGAYIASAFDDGPFLVLLFIGASGLGDVPLITLVAAVVPFLLGVLVGNVDQDWRKAVEPVPNIVIPFFAFALGAGINIKDIATGGFAGLFIGAGVVLFTGGLLYLAYRFILKRGPKSGIGFAAGTTAGNAVATPAIVVAADSSFEPYLDSAIAQVAAAVLVTALLAPTVAAFVLRREGGLQASTPRPLVEEGVA</sequence>
<feature type="transmembrane region" description="Helical" evidence="9">
    <location>
        <begin position="201"/>
        <end position="220"/>
    </location>
</feature>
<evidence type="ECO:0000256" key="5">
    <source>
        <dbReference type="ARBA" id="ARBA00022692"/>
    </source>
</evidence>
<comment type="similarity">
    <text evidence="1">Belongs to the KdgT transporter family.</text>
</comment>
<protein>
    <submittedName>
        <fullName evidence="10">2-keto-3-deoxygluconate permease</fullName>
    </submittedName>
</protein>
<reference evidence="10 11" key="1">
    <citation type="journal article" date="2015" name="Stand. Genomic Sci.">
        <title>Genomic Encyclopedia of Bacterial and Archaeal Type Strains, Phase III: the genomes of soil and plant-associated and newly described type strains.</title>
        <authorList>
            <person name="Whitman W.B."/>
            <person name="Woyke T."/>
            <person name="Klenk H.P."/>
            <person name="Zhou Y."/>
            <person name="Lilburn T.G."/>
            <person name="Beck B.J."/>
            <person name="De Vos P."/>
            <person name="Vandamme P."/>
            <person name="Eisen J.A."/>
            <person name="Garrity G."/>
            <person name="Hugenholtz P."/>
            <person name="Kyrpides N.C."/>
        </authorList>
    </citation>
    <scope>NUCLEOTIDE SEQUENCE [LARGE SCALE GENOMIC DNA]</scope>
    <source>
        <strain evidence="10 11">VKM Ac-2538</strain>
    </source>
</reference>
<dbReference type="RefSeq" id="WP_132190371.1">
    <property type="nucleotide sequence ID" value="NZ_SLWM01000007.1"/>
</dbReference>